<sequence length="44" mass="5092">MQYRSIKPTSAPQFGQCSSNYPSYLPCYFTRTNRCASRLRPQVS</sequence>
<dbReference type="AlphaFoldDB" id="A0A0E9SWI4"/>
<dbReference type="EMBL" id="GBXM01062926">
    <property type="protein sequence ID" value="JAH45651.1"/>
    <property type="molecule type" value="Transcribed_RNA"/>
</dbReference>
<reference evidence="1" key="1">
    <citation type="submission" date="2014-11" db="EMBL/GenBank/DDBJ databases">
        <authorList>
            <person name="Amaro Gonzalez C."/>
        </authorList>
    </citation>
    <scope>NUCLEOTIDE SEQUENCE</scope>
</reference>
<name>A0A0E9SWI4_ANGAN</name>
<evidence type="ECO:0000313" key="1">
    <source>
        <dbReference type="EMBL" id="JAH45651.1"/>
    </source>
</evidence>
<reference evidence="1" key="2">
    <citation type="journal article" date="2015" name="Fish Shellfish Immunol.">
        <title>Early steps in the European eel (Anguilla anguilla)-Vibrio vulnificus interaction in the gills: Role of the RtxA13 toxin.</title>
        <authorList>
            <person name="Callol A."/>
            <person name="Pajuelo D."/>
            <person name="Ebbesson L."/>
            <person name="Teles M."/>
            <person name="MacKenzie S."/>
            <person name="Amaro C."/>
        </authorList>
    </citation>
    <scope>NUCLEOTIDE SEQUENCE</scope>
</reference>
<protein>
    <submittedName>
        <fullName evidence="1">Uncharacterized protein</fullName>
    </submittedName>
</protein>
<organism evidence="1">
    <name type="scientific">Anguilla anguilla</name>
    <name type="common">European freshwater eel</name>
    <name type="synonym">Muraena anguilla</name>
    <dbReference type="NCBI Taxonomy" id="7936"/>
    <lineage>
        <taxon>Eukaryota</taxon>
        <taxon>Metazoa</taxon>
        <taxon>Chordata</taxon>
        <taxon>Craniata</taxon>
        <taxon>Vertebrata</taxon>
        <taxon>Euteleostomi</taxon>
        <taxon>Actinopterygii</taxon>
        <taxon>Neopterygii</taxon>
        <taxon>Teleostei</taxon>
        <taxon>Anguilliformes</taxon>
        <taxon>Anguillidae</taxon>
        <taxon>Anguilla</taxon>
    </lineage>
</organism>
<accession>A0A0E9SWI4</accession>
<proteinExistence type="predicted"/>